<dbReference type="EMBL" id="BJVC01000001">
    <property type="protein sequence ID" value="GEL00944.1"/>
    <property type="molecule type" value="Genomic_DNA"/>
</dbReference>
<keyword evidence="1" id="KW-0472">Membrane</keyword>
<evidence type="ECO:0000313" key="2">
    <source>
        <dbReference type="EMBL" id="GEL00944.1"/>
    </source>
</evidence>
<protein>
    <submittedName>
        <fullName evidence="2">Uncharacterized protein</fullName>
    </submittedName>
</protein>
<keyword evidence="1" id="KW-1133">Transmembrane helix</keyword>
<organism evidence="2 3">
    <name type="scientific">Swaminathania salitolerans</name>
    <dbReference type="NCBI Taxonomy" id="182838"/>
    <lineage>
        <taxon>Bacteria</taxon>
        <taxon>Pseudomonadati</taxon>
        <taxon>Pseudomonadota</taxon>
        <taxon>Alphaproteobacteria</taxon>
        <taxon>Acetobacterales</taxon>
        <taxon>Acetobacteraceae</taxon>
        <taxon>Swaminathania</taxon>
    </lineage>
</organism>
<reference evidence="2 3" key="1">
    <citation type="submission" date="2019-07" db="EMBL/GenBank/DDBJ databases">
        <title>Whole genome shotgun sequence of Swaminathania salitolerans NBRC 104436.</title>
        <authorList>
            <person name="Hosoyama A."/>
            <person name="Uohara A."/>
            <person name="Ohji S."/>
            <person name="Ichikawa N."/>
        </authorList>
    </citation>
    <scope>NUCLEOTIDE SEQUENCE [LARGE SCALE GENOMIC DNA]</scope>
    <source>
        <strain evidence="2 3">NBRC 104436</strain>
    </source>
</reference>
<accession>A0A511BMR9</accession>
<gene>
    <name evidence="2" type="ORF">SSA02_01070</name>
</gene>
<keyword evidence="1" id="KW-0812">Transmembrane</keyword>
<name>A0A511BMR9_9PROT</name>
<evidence type="ECO:0000256" key="1">
    <source>
        <dbReference type="SAM" id="Phobius"/>
    </source>
</evidence>
<comment type="caution">
    <text evidence="2">The sequence shown here is derived from an EMBL/GenBank/DDBJ whole genome shotgun (WGS) entry which is preliminary data.</text>
</comment>
<dbReference type="Proteomes" id="UP000321405">
    <property type="component" value="Unassembled WGS sequence"/>
</dbReference>
<keyword evidence="3" id="KW-1185">Reference proteome</keyword>
<dbReference type="AlphaFoldDB" id="A0A511BMR9"/>
<proteinExistence type="predicted"/>
<sequence>MADVCCICLAVMIWTGLADALFDVRRYDPVTTIVSAFFLPVSLCLAGAFRPAGWASEGMLRDTGAACAGWRSPIPAIAVNDKRAALRSLDAIVGMLRYVLSLIGT</sequence>
<evidence type="ECO:0000313" key="3">
    <source>
        <dbReference type="Proteomes" id="UP000321405"/>
    </source>
</evidence>
<feature type="transmembrane region" description="Helical" evidence="1">
    <location>
        <begin position="30"/>
        <end position="49"/>
    </location>
</feature>